<dbReference type="AlphaFoldDB" id="A0A127Z8K1"/>
<organism evidence="1">
    <name type="scientific">Sporisorium scitamineum</name>
    <dbReference type="NCBI Taxonomy" id="49012"/>
    <lineage>
        <taxon>Eukaryota</taxon>
        <taxon>Fungi</taxon>
        <taxon>Dikarya</taxon>
        <taxon>Basidiomycota</taxon>
        <taxon>Ustilaginomycotina</taxon>
        <taxon>Ustilaginomycetes</taxon>
        <taxon>Ustilaginales</taxon>
        <taxon>Ustilaginaceae</taxon>
        <taxon>Sporisorium</taxon>
    </lineage>
</organism>
<gene>
    <name evidence="1" type="ORF">SPSC_01036</name>
</gene>
<accession>A0A127Z8K1</accession>
<evidence type="ECO:0000313" key="1">
    <source>
        <dbReference type="EMBL" id="CDU22406.1"/>
    </source>
</evidence>
<dbReference type="OrthoDB" id="10363514at2759"/>
<proteinExistence type="predicted"/>
<sequence>MFFVIILAIDADSDGWSSWYDFLPFLLRYGQSENKLISFGIFTDRQEIHDLLRRCYEKRLDGEMVFVPQDLFQEMVACFTANYAEQGGRACMEGGEAKIRARGSPVFSATDVDMARDDWLYWGQFGCPIE</sequence>
<reference evidence="1" key="1">
    <citation type="submission" date="2014-06" db="EMBL/GenBank/DDBJ databases">
        <authorList>
            <person name="Ju J."/>
            <person name="Zhang J."/>
        </authorList>
    </citation>
    <scope>NUCLEOTIDE SEQUENCE</scope>
    <source>
        <strain evidence="1">SscI8</strain>
    </source>
</reference>
<protein>
    <submittedName>
        <fullName evidence="1">Related to calcium-binding mitochondrial carrier protein</fullName>
    </submittedName>
</protein>
<name>A0A127Z8K1_9BASI</name>
<dbReference type="EMBL" id="LK056656">
    <property type="protein sequence ID" value="CDU22406.1"/>
    <property type="molecule type" value="Genomic_DNA"/>
</dbReference>